<dbReference type="RefSeq" id="WP_266124428.1">
    <property type="nucleotide sequence ID" value="NZ_JAJHNU010000001.1"/>
</dbReference>
<feature type="region of interest" description="Disordered" evidence="1">
    <location>
        <begin position="1"/>
        <end position="75"/>
    </location>
</feature>
<evidence type="ECO:0000259" key="2">
    <source>
        <dbReference type="PROSITE" id="PS50828"/>
    </source>
</evidence>
<dbReference type="EMBL" id="JAJHNU010000001">
    <property type="protein sequence ID" value="MDN4120714.1"/>
    <property type="molecule type" value="Genomic_DNA"/>
</dbReference>
<dbReference type="PROSITE" id="PS50828">
    <property type="entry name" value="SMR"/>
    <property type="match status" value="1"/>
</dbReference>
<name>A0ABT8EHF2_9BURK</name>
<dbReference type="Pfam" id="PF01713">
    <property type="entry name" value="Smr"/>
    <property type="match status" value="1"/>
</dbReference>
<reference evidence="3" key="1">
    <citation type="submission" date="2021-11" db="EMBL/GenBank/DDBJ databases">
        <title>Draft genome sequence of Alcaligenes endophyticus type strain CCUG 75668T.</title>
        <authorList>
            <person name="Salva-Serra F."/>
            <person name="Duran R.E."/>
            <person name="Seeger M."/>
            <person name="Moore E.R.B."/>
            <person name="Jaen-Luchoro D."/>
        </authorList>
    </citation>
    <scope>NUCLEOTIDE SEQUENCE</scope>
    <source>
        <strain evidence="3">CCUG 75668</strain>
    </source>
</reference>
<proteinExistence type="predicted"/>
<dbReference type="PANTHER" id="PTHR35562:SF2">
    <property type="entry name" value="DNA ENDONUCLEASE SMRA-RELATED"/>
    <property type="match status" value="1"/>
</dbReference>
<dbReference type="InterPro" id="IPR036063">
    <property type="entry name" value="Smr_dom_sf"/>
</dbReference>
<sequence length="260" mass="28922">MKQSKPKTLARSLADLKQLRKQVEQAEKTAPTVAQPQKRKKPRPPDPGQSKSSPPALRSFVEQSNTSELGTSFSPEDRALLRQAYAQVKPLRHPDVVLRGPTSAAVRHDPILQERRRHAEGAPTPNVALTPVSDQYTSAQAESNDRQYRNPACGTDVMRNLIKGKWPITASLDLHGANVDQARERLDNFLSSCLEHQLKCVRIVHGVGYGSKGDPLLPRTVRLWLRQLDAVLSYVECAEHEGGQGAVKLLLRNIDKLEQE</sequence>
<dbReference type="SUPFAM" id="SSF160443">
    <property type="entry name" value="SMR domain-like"/>
    <property type="match status" value="1"/>
</dbReference>
<feature type="compositionally biased region" description="Basic and acidic residues" evidence="1">
    <location>
        <begin position="17"/>
        <end position="27"/>
    </location>
</feature>
<dbReference type="InterPro" id="IPR002625">
    <property type="entry name" value="Smr_dom"/>
</dbReference>
<dbReference type="PANTHER" id="PTHR35562">
    <property type="entry name" value="DNA ENDONUCLEASE SMRA-RELATED"/>
    <property type="match status" value="1"/>
</dbReference>
<gene>
    <name evidence="3" type="ORF">LMS43_05385</name>
</gene>
<keyword evidence="4" id="KW-1185">Reference proteome</keyword>
<protein>
    <submittedName>
        <fullName evidence="3">Smr/MutS family protein</fullName>
    </submittedName>
</protein>
<evidence type="ECO:0000313" key="3">
    <source>
        <dbReference type="EMBL" id="MDN4120714.1"/>
    </source>
</evidence>
<dbReference type="Proteomes" id="UP001168613">
    <property type="component" value="Unassembled WGS sequence"/>
</dbReference>
<dbReference type="SMART" id="SM00463">
    <property type="entry name" value="SMR"/>
    <property type="match status" value="1"/>
</dbReference>
<evidence type="ECO:0000256" key="1">
    <source>
        <dbReference type="SAM" id="MobiDB-lite"/>
    </source>
</evidence>
<accession>A0ABT8EHF2</accession>
<dbReference type="Gene3D" id="3.30.1370.110">
    <property type="match status" value="1"/>
</dbReference>
<feature type="domain" description="Smr" evidence="2">
    <location>
        <begin position="172"/>
        <end position="252"/>
    </location>
</feature>
<evidence type="ECO:0000313" key="4">
    <source>
        <dbReference type="Proteomes" id="UP001168613"/>
    </source>
</evidence>
<feature type="compositionally biased region" description="Polar residues" evidence="1">
    <location>
        <begin position="61"/>
        <end position="74"/>
    </location>
</feature>
<organism evidence="3 4">
    <name type="scientific">Alcaligenes endophyticus</name>
    <dbReference type="NCBI Taxonomy" id="1929088"/>
    <lineage>
        <taxon>Bacteria</taxon>
        <taxon>Pseudomonadati</taxon>
        <taxon>Pseudomonadota</taxon>
        <taxon>Betaproteobacteria</taxon>
        <taxon>Burkholderiales</taxon>
        <taxon>Alcaligenaceae</taxon>
        <taxon>Alcaligenes</taxon>
    </lineage>
</organism>
<comment type="caution">
    <text evidence="3">The sequence shown here is derived from an EMBL/GenBank/DDBJ whole genome shotgun (WGS) entry which is preliminary data.</text>
</comment>